<gene>
    <name evidence="2" type="ORF">NC661_10465</name>
</gene>
<dbReference type="EMBL" id="JAMQJZ010000007">
    <property type="protein sequence ID" value="MDC3420791.1"/>
    <property type="molecule type" value="Genomic_DNA"/>
</dbReference>
<evidence type="ECO:0000313" key="3">
    <source>
        <dbReference type="Proteomes" id="UP001145072"/>
    </source>
</evidence>
<keyword evidence="1" id="KW-1133">Transmembrane helix</keyword>
<organism evidence="2 3">
    <name type="scientific">Aquibacillus koreensis</name>
    <dbReference type="NCBI Taxonomy" id="279446"/>
    <lineage>
        <taxon>Bacteria</taxon>
        <taxon>Bacillati</taxon>
        <taxon>Bacillota</taxon>
        <taxon>Bacilli</taxon>
        <taxon>Bacillales</taxon>
        <taxon>Bacillaceae</taxon>
        <taxon>Aquibacillus</taxon>
    </lineage>
</organism>
<proteinExistence type="predicted"/>
<keyword evidence="1" id="KW-0812">Transmembrane</keyword>
<keyword evidence="3" id="KW-1185">Reference proteome</keyword>
<evidence type="ECO:0000313" key="2">
    <source>
        <dbReference type="EMBL" id="MDC3420791.1"/>
    </source>
</evidence>
<name>A0A9X4AIA8_9BACI</name>
<dbReference type="AlphaFoldDB" id="A0A9X4AIA8"/>
<sequence>MKFLLLLIASYVIAFSINLMPAIKHPDLHMPFSHLITSTLLMILLLLATKRGSKQMLHFSLIGALSGVIVFVLAKVEQVMGVHVIVDVVTSIQYPAFFIFIIPLFGLNFLIDLSYDVFSLCMSLFYITLFGITFYFKNK</sequence>
<feature type="transmembrane region" description="Helical" evidence="1">
    <location>
        <begin position="32"/>
        <end position="49"/>
    </location>
</feature>
<evidence type="ECO:0000256" key="1">
    <source>
        <dbReference type="SAM" id="Phobius"/>
    </source>
</evidence>
<reference evidence="2" key="1">
    <citation type="submission" date="2022-06" db="EMBL/GenBank/DDBJ databases">
        <title>Aquibacillus sp. a new bacterium isolated from soil saline samples.</title>
        <authorList>
            <person name="Galisteo C."/>
            <person name="De La Haba R."/>
            <person name="Sanchez-Porro C."/>
            <person name="Ventosa A."/>
        </authorList>
    </citation>
    <scope>NUCLEOTIDE SEQUENCE</scope>
    <source>
        <strain evidence="2">JCM 12387</strain>
    </source>
</reference>
<protein>
    <submittedName>
        <fullName evidence="2">Uncharacterized protein</fullName>
    </submittedName>
</protein>
<feature type="transmembrane region" description="Helical" evidence="1">
    <location>
        <begin position="94"/>
        <end position="111"/>
    </location>
</feature>
<accession>A0A9X4AIA8</accession>
<feature type="transmembrane region" description="Helical" evidence="1">
    <location>
        <begin position="56"/>
        <end position="74"/>
    </location>
</feature>
<keyword evidence="1" id="KW-0472">Membrane</keyword>
<dbReference type="RefSeq" id="WP_259872437.1">
    <property type="nucleotide sequence ID" value="NZ_JAMQJZ010000007.1"/>
</dbReference>
<feature type="transmembrane region" description="Helical" evidence="1">
    <location>
        <begin position="118"/>
        <end position="136"/>
    </location>
</feature>
<dbReference type="Proteomes" id="UP001145072">
    <property type="component" value="Unassembled WGS sequence"/>
</dbReference>
<comment type="caution">
    <text evidence="2">The sequence shown here is derived from an EMBL/GenBank/DDBJ whole genome shotgun (WGS) entry which is preliminary data.</text>
</comment>